<dbReference type="GO" id="GO:0050660">
    <property type="term" value="F:flavin adenine dinucleotide binding"/>
    <property type="evidence" value="ECO:0007669"/>
    <property type="project" value="InterPro"/>
</dbReference>
<protein>
    <submittedName>
        <fullName evidence="3">Acyl-CoA dehydrogenase</fullName>
    </submittedName>
</protein>
<dbReference type="Pfam" id="PF08028">
    <property type="entry name" value="Acyl-CoA_dh_2"/>
    <property type="match status" value="1"/>
</dbReference>
<evidence type="ECO:0000259" key="2">
    <source>
        <dbReference type="Pfam" id="PF08028"/>
    </source>
</evidence>
<dbReference type="Gene3D" id="2.40.110.10">
    <property type="entry name" value="Butyryl-CoA Dehydrogenase, subunit A, domain 2"/>
    <property type="match status" value="1"/>
</dbReference>
<dbReference type="InterPro" id="IPR009100">
    <property type="entry name" value="AcylCoA_DH/oxidase_NM_dom_sf"/>
</dbReference>
<dbReference type="GO" id="GO:0016627">
    <property type="term" value="F:oxidoreductase activity, acting on the CH-CH group of donors"/>
    <property type="evidence" value="ECO:0007669"/>
    <property type="project" value="InterPro"/>
</dbReference>
<dbReference type="Gene3D" id="1.20.140.10">
    <property type="entry name" value="Butyryl-CoA Dehydrogenase, subunit A, domain 3"/>
    <property type="match status" value="1"/>
</dbReference>
<organism evidence="3 4">
    <name type="scientific">Streptomyces prasinopilosus</name>
    <dbReference type="NCBI Taxonomy" id="67344"/>
    <lineage>
        <taxon>Bacteria</taxon>
        <taxon>Bacillati</taxon>
        <taxon>Actinomycetota</taxon>
        <taxon>Actinomycetes</taxon>
        <taxon>Kitasatosporales</taxon>
        <taxon>Streptomycetaceae</taxon>
        <taxon>Streptomyces</taxon>
    </lineage>
</organism>
<evidence type="ECO:0000313" key="4">
    <source>
        <dbReference type="Proteomes" id="UP000182100"/>
    </source>
</evidence>
<proteinExistence type="predicted"/>
<dbReference type="AlphaFoldDB" id="A0A1G6LVN0"/>
<dbReference type="PIRSF" id="PIRSF016578">
    <property type="entry name" value="HsaA"/>
    <property type="match status" value="1"/>
</dbReference>
<keyword evidence="4" id="KW-1185">Reference proteome</keyword>
<reference evidence="4" key="1">
    <citation type="submission" date="2016-10" db="EMBL/GenBank/DDBJ databases">
        <authorList>
            <person name="Varghese N."/>
            <person name="Submissions S."/>
        </authorList>
    </citation>
    <scope>NUCLEOTIDE SEQUENCE [LARGE SCALE GENOMIC DNA]</scope>
    <source>
        <strain evidence="4">CGMCC 4.3504</strain>
    </source>
</reference>
<dbReference type="EMBL" id="FMZK01000002">
    <property type="protein sequence ID" value="SDC47147.1"/>
    <property type="molecule type" value="Genomic_DNA"/>
</dbReference>
<dbReference type="RefSeq" id="WP_055574971.1">
    <property type="nucleotide sequence ID" value="NZ_FMZK01000002.1"/>
</dbReference>
<dbReference type="InterPro" id="IPR013107">
    <property type="entry name" value="Acyl-CoA_DH_C"/>
</dbReference>
<dbReference type="Gene3D" id="1.10.540.10">
    <property type="entry name" value="Acyl-CoA dehydrogenase/oxidase, N-terminal domain"/>
    <property type="match status" value="1"/>
</dbReference>
<evidence type="ECO:0000256" key="1">
    <source>
        <dbReference type="ARBA" id="ARBA00023002"/>
    </source>
</evidence>
<sequence>MHEVHERILARAEEIAAEAAPSDELGRLTDEAAEVLRSSGVIRMLQPAEFGGHEASPVDFFRTLRDIGVHSSSAGWVAGVVGVHAFEVAQMDIALQKEIWGEDPDTWIASPYAPLGRATPVEGGFRFSGRWPFSSGTDHCRWIILGGLIVDEDGRPVPGGLRHFVLPRQDYEIVQDSWDVVGLRGTGSKDIVIEDKFVPGHRILDPAPMEDGGLAHQVGRGDSPLYRMPFHPMFTAGITTATVAMAQGALAAFTASMRSRVTARGVKTASDPHQLAVLGRAISDLEAGEVQLFDDIERMWERAQRDERFPPEERLRVRRNQVRIARRAVDAVDELFLHAGGSALRSDSTLQRCWRDIHAAMNHASNNADPIYQAYGLNTYGHPLPASVLF</sequence>
<dbReference type="SUPFAM" id="SSF47203">
    <property type="entry name" value="Acyl-CoA dehydrogenase C-terminal domain-like"/>
    <property type="match status" value="1"/>
</dbReference>
<dbReference type="InterPro" id="IPR036250">
    <property type="entry name" value="AcylCo_DH-like_C"/>
</dbReference>
<feature type="domain" description="Acyl-CoA dehydrogenase C-terminal" evidence="2">
    <location>
        <begin position="238"/>
        <end position="367"/>
    </location>
</feature>
<dbReference type="SUPFAM" id="SSF56645">
    <property type="entry name" value="Acyl-CoA dehydrogenase NM domain-like"/>
    <property type="match status" value="1"/>
</dbReference>
<accession>A0A1G6LVN0</accession>
<dbReference type="STRING" id="67344.SAMN05216505_102272"/>
<dbReference type="InterPro" id="IPR046373">
    <property type="entry name" value="Acyl-CoA_Oxase/DH_mid-dom_sf"/>
</dbReference>
<gene>
    <name evidence="3" type="ORF">SAMN05216505_102272</name>
</gene>
<keyword evidence="1" id="KW-0560">Oxidoreductase</keyword>
<name>A0A1G6LVN0_9ACTN</name>
<evidence type="ECO:0000313" key="3">
    <source>
        <dbReference type="EMBL" id="SDC47147.1"/>
    </source>
</evidence>
<dbReference type="InterPro" id="IPR037069">
    <property type="entry name" value="AcylCoA_DH/ox_N_sf"/>
</dbReference>
<dbReference type="Proteomes" id="UP000182100">
    <property type="component" value="Unassembled WGS sequence"/>
</dbReference>